<sequence length="78" mass="9099">MALPKTFLVCTCAIQSSTASQEREQCDSFCSVPLPYSFIHPPGRLFFQTYSFFYIWNEFICASRIRLLNLPHFSFTVF</sequence>
<protein>
    <recommendedName>
        <fullName evidence="3">Secreted protein</fullName>
    </recommendedName>
</protein>
<accession>A0A0E9Q0P6</accession>
<dbReference type="EMBL" id="GBXM01098126">
    <property type="protein sequence ID" value="JAH10451.1"/>
    <property type="molecule type" value="Transcribed_RNA"/>
</dbReference>
<feature type="chain" id="PRO_5002431202" description="Secreted protein" evidence="1">
    <location>
        <begin position="20"/>
        <end position="78"/>
    </location>
</feature>
<name>A0A0E9Q0P6_ANGAN</name>
<reference evidence="2" key="1">
    <citation type="submission" date="2014-11" db="EMBL/GenBank/DDBJ databases">
        <authorList>
            <person name="Amaro Gonzalez C."/>
        </authorList>
    </citation>
    <scope>NUCLEOTIDE SEQUENCE</scope>
</reference>
<dbReference type="AlphaFoldDB" id="A0A0E9Q0P6"/>
<organism evidence="2">
    <name type="scientific">Anguilla anguilla</name>
    <name type="common">European freshwater eel</name>
    <name type="synonym">Muraena anguilla</name>
    <dbReference type="NCBI Taxonomy" id="7936"/>
    <lineage>
        <taxon>Eukaryota</taxon>
        <taxon>Metazoa</taxon>
        <taxon>Chordata</taxon>
        <taxon>Craniata</taxon>
        <taxon>Vertebrata</taxon>
        <taxon>Euteleostomi</taxon>
        <taxon>Actinopterygii</taxon>
        <taxon>Neopterygii</taxon>
        <taxon>Teleostei</taxon>
        <taxon>Anguilliformes</taxon>
        <taxon>Anguillidae</taxon>
        <taxon>Anguilla</taxon>
    </lineage>
</organism>
<evidence type="ECO:0008006" key="3">
    <source>
        <dbReference type="Google" id="ProtNLM"/>
    </source>
</evidence>
<evidence type="ECO:0000256" key="1">
    <source>
        <dbReference type="SAM" id="SignalP"/>
    </source>
</evidence>
<reference evidence="2" key="2">
    <citation type="journal article" date="2015" name="Fish Shellfish Immunol.">
        <title>Early steps in the European eel (Anguilla anguilla)-Vibrio vulnificus interaction in the gills: Role of the RtxA13 toxin.</title>
        <authorList>
            <person name="Callol A."/>
            <person name="Pajuelo D."/>
            <person name="Ebbesson L."/>
            <person name="Teles M."/>
            <person name="MacKenzie S."/>
            <person name="Amaro C."/>
        </authorList>
    </citation>
    <scope>NUCLEOTIDE SEQUENCE</scope>
</reference>
<feature type="signal peptide" evidence="1">
    <location>
        <begin position="1"/>
        <end position="19"/>
    </location>
</feature>
<evidence type="ECO:0000313" key="2">
    <source>
        <dbReference type="EMBL" id="JAH10451.1"/>
    </source>
</evidence>
<keyword evidence="1" id="KW-0732">Signal</keyword>
<proteinExistence type="predicted"/>